<dbReference type="Gene3D" id="1.10.1380.10">
    <property type="entry name" value="Neutral endopeptidase , domain2"/>
    <property type="match status" value="2"/>
</dbReference>
<evidence type="ECO:0000256" key="3">
    <source>
        <dbReference type="ARBA" id="ARBA00022670"/>
    </source>
</evidence>
<dbReference type="AlphaFoldDB" id="A0A3P7WLY7"/>
<keyword evidence="4" id="KW-0479">Metal-binding</keyword>
<evidence type="ECO:0000256" key="6">
    <source>
        <dbReference type="ARBA" id="ARBA00022833"/>
    </source>
</evidence>
<organism evidence="10">
    <name type="scientific">Heligmosomoides polygyrus</name>
    <name type="common">Parasitic roundworm</name>
    <dbReference type="NCBI Taxonomy" id="6339"/>
    <lineage>
        <taxon>Eukaryota</taxon>
        <taxon>Metazoa</taxon>
        <taxon>Ecdysozoa</taxon>
        <taxon>Nematoda</taxon>
        <taxon>Chromadorea</taxon>
        <taxon>Rhabditida</taxon>
        <taxon>Rhabditina</taxon>
        <taxon>Rhabditomorpha</taxon>
        <taxon>Strongyloidea</taxon>
        <taxon>Heligmosomidae</taxon>
        <taxon>Heligmosomoides</taxon>
    </lineage>
</organism>
<dbReference type="InterPro" id="IPR008753">
    <property type="entry name" value="Peptidase_M13_N"/>
</dbReference>
<dbReference type="OrthoDB" id="6475849at2759"/>
<dbReference type="EMBL" id="UZAH01000028">
    <property type="protein sequence ID" value="VDO18432.1"/>
    <property type="molecule type" value="Genomic_DNA"/>
</dbReference>
<dbReference type="Pfam" id="PF05649">
    <property type="entry name" value="Peptidase_M13_N"/>
    <property type="match status" value="1"/>
</dbReference>
<feature type="domain" description="Peptidase M13 N-terminal" evidence="9">
    <location>
        <begin position="2"/>
        <end position="218"/>
    </location>
</feature>
<comment type="cofactor">
    <cofactor evidence="1">
        <name>Zn(2+)</name>
        <dbReference type="ChEBI" id="CHEBI:29105"/>
    </cofactor>
</comment>
<dbReference type="PANTHER" id="PTHR11733">
    <property type="entry name" value="ZINC METALLOPROTEASE FAMILY M13 NEPRILYSIN-RELATED"/>
    <property type="match status" value="1"/>
</dbReference>
<feature type="domain" description="Peptidase M13 C-terminal" evidence="8">
    <location>
        <begin position="318"/>
        <end position="539"/>
    </location>
</feature>
<dbReference type="SUPFAM" id="SSF55486">
    <property type="entry name" value="Metalloproteases ('zincins'), catalytic domain"/>
    <property type="match status" value="1"/>
</dbReference>
<sequence length="546" mass="62709">MFLDQNTAYMSKTYYKPDAFKTSEDGYVNTATSVIARFMKEQACSSLSSAAHRCRSSKDVHFQNITSDPNLKDKVRGLVEFEQLIANNFSTDDTTRRTYARSWNLMKVEDLIAKYPFVDWKLYLSQMDQYKNFNDAYLNKAAWLDQTKLVNYLFMRLLLQNAQYLPTYADTLTEMPEESFMLGRKRRNFRFRKSDQLSDTKATCAGMANDLMQFANGRNVIHSFQGMIDQLDWMTVEVKRKAYDKTAGIVQNIAFPDWIMDNKLLDAYYADLTFDPTKENYYDIWTKLTLFNLGLQYKQLTMKATDRHDFLGQPGTVNAWYQPELNSITFPAGILQPPYFHPKWPASINYGGMGLVAGHELTHGFDDEGVQWGPGGEITFPANENCKGWMDENSTAGFNTMAGCVIKEYNGFCPLDKSKYTPYCVNGEQTQGENIADNGGIHAAFRAYRTHIALDGPDPLLPDRLFGQFTHDQLFFLNFAQVWCEKRRTDDLLYKQLMVDPHSPGMYRVFGTIQNYPAFQVAYNCPANSPYTPNPHCNVWVPNNEP</sequence>
<evidence type="ECO:0000256" key="1">
    <source>
        <dbReference type="ARBA" id="ARBA00001947"/>
    </source>
</evidence>
<dbReference type="PRINTS" id="PR00786">
    <property type="entry name" value="NEPRILYSIN"/>
</dbReference>
<evidence type="ECO:0000259" key="9">
    <source>
        <dbReference type="Pfam" id="PF05649"/>
    </source>
</evidence>
<keyword evidence="6" id="KW-0862">Zinc</keyword>
<dbReference type="GO" id="GO:0016485">
    <property type="term" value="P:protein processing"/>
    <property type="evidence" value="ECO:0007669"/>
    <property type="project" value="TreeGrafter"/>
</dbReference>
<gene>
    <name evidence="10" type="ORF">HPBE_LOCUS53</name>
</gene>
<evidence type="ECO:0000256" key="7">
    <source>
        <dbReference type="ARBA" id="ARBA00023049"/>
    </source>
</evidence>
<comment type="similarity">
    <text evidence="2">Belongs to the peptidase M13 family.</text>
</comment>
<evidence type="ECO:0000256" key="4">
    <source>
        <dbReference type="ARBA" id="ARBA00022723"/>
    </source>
</evidence>
<dbReference type="PANTHER" id="PTHR11733:SF240">
    <property type="entry name" value="GH14155P-RELATED"/>
    <property type="match status" value="1"/>
</dbReference>
<evidence type="ECO:0000313" key="12">
    <source>
        <dbReference type="WBParaSite" id="HPBE_0000005201-mRNA-1"/>
    </source>
</evidence>
<dbReference type="InterPro" id="IPR018497">
    <property type="entry name" value="Peptidase_M13_C"/>
</dbReference>
<keyword evidence="11" id="KW-1185">Reference proteome</keyword>
<dbReference type="WBParaSite" id="HPBE_0000005201-mRNA-1">
    <property type="protein sequence ID" value="HPBE_0000005201-mRNA-1"/>
    <property type="gene ID" value="HPBE_0000005201"/>
</dbReference>
<dbReference type="GO" id="GO:0004222">
    <property type="term" value="F:metalloendopeptidase activity"/>
    <property type="evidence" value="ECO:0007669"/>
    <property type="project" value="InterPro"/>
</dbReference>
<keyword evidence="5" id="KW-0378">Hydrolase</keyword>
<evidence type="ECO:0000256" key="5">
    <source>
        <dbReference type="ARBA" id="ARBA00022801"/>
    </source>
</evidence>
<proteinExistence type="inferred from homology"/>
<dbReference type="InterPro" id="IPR000718">
    <property type="entry name" value="Peptidase_M13"/>
</dbReference>
<evidence type="ECO:0000313" key="10">
    <source>
        <dbReference type="EMBL" id="VDO18432.1"/>
    </source>
</evidence>
<keyword evidence="3" id="KW-0645">Protease</keyword>
<dbReference type="InterPro" id="IPR042089">
    <property type="entry name" value="Peptidase_M13_dom_2"/>
</dbReference>
<dbReference type="Proteomes" id="UP000050761">
    <property type="component" value="Unassembled WGS sequence"/>
</dbReference>
<dbReference type="GO" id="GO:0005886">
    <property type="term" value="C:plasma membrane"/>
    <property type="evidence" value="ECO:0007669"/>
    <property type="project" value="TreeGrafter"/>
</dbReference>
<reference evidence="10 11" key="1">
    <citation type="submission" date="2018-11" db="EMBL/GenBank/DDBJ databases">
        <authorList>
            <consortium name="Pathogen Informatics"/>
        </authorList>
    </citation>
    <scope>NUCLEOTIDE SEQUENCE [LARGE SCALE GENOMIC DNA]</scope>
</reference>
<accession>A0A3P7WLY7</accession>
<dbReference type="PROSITE" id="PS51885">
    <property type="entry name" value="NEPRILYSIN"/>
    <property type="match status" value="1"/>
</dbReference>
<dbReference type="Pfam" id="PF01431">
    <property type="entry name" value="Peptidase_M13"/>
    <property type="match status" value="1"/>
</dbReference>
<dbReference type="InterPro" id="IPR024079">
    <property type="entry name" value="MetalloPept_cat_dom_sf"/>
</dbReference>
<protein>
    <submittedName>
        <fullName evidence="12">Peptidase family M13</fullName>
    </submittedName>
</protein>
<dbReference type="CDD" id="cd08662">
    <property type="entry name" value="M13"/>
    <property type="match status" value="1"/>
</dbReference>
<reference evidence="12" key="2">
    <citation type="submission" date="2019-09" db="UniProtKB">
        <authorList>
            <consortium name="WormBaseParasite"/>
        </authorList>
    </citation>
    <scope>IDENTIFICATION</scope>
</reference>
<keyword evidence="7" id="KW-0482">Metalloprotease</keyword>
<evidence type="ECO:0000256" key="2">
    <source>
        <dbReference type="ARBA" id="ARBA00007357"/>
    </source>
</evidence>
<name>A0A3P7WLY7_HELPZ</name>
<dbReference type="GO" id="GO:0046872">
    <property type="term" value="F:metal ion binding"/>
    <property type="evidence" value="ECO:0007669"/>
    <property type="project" value="UniProtKB-KW"/>
</dbReference>
<dbReference type="Gene3D" id="3.40.390.10">
    <property type="entry name" value="Collagenase (Catalytic Domain)"/>
    <property type="match status" value="1"/>
</dbReference>
<evidence type="ECO:0000259" key="8">
    <source>
        <dbReference type="Pfam" id="PF01431"/>
    </source>
</evidence>
<evidence type="ECO:0000313" key="11">
    <source>
        <dbReference type="Proteomes" id="UP000050761"/>
    </source>
</evidence>